<keyword evidence="1" id="KW-0863">Zinc-finger</keyword>
<reference evidence="3 5" key="2">
    <citation type="journal article" date="2013" name="Nature">
        <title>Insights into bilaterian evolution from three spiralian genomes.</title>
        <authorList>
            <person name="Simakov O."/>
            <person name="Marletaz F."/>
            <person name="Cho S.J."/>
            <person name="Edsinger-Gonzales E."/>
            <person name="Havlak P."/>
            <person name="Hellsten U."/>
            <person name="Kuo D.H."/>
            <person name="Larsson T."/>
            <person name="Lv J."/>
            <person name="Arendt D."/>
            <person name="Savage R."/>
            <person name="Osoegawa K."/>
            <person name="de Jong P."/>
            <person name="Grimwood J."/>
            <person name="Chapman J.A."/>
            <person name="Shapiro H."/>
            <person name="Aerts A."/>
            <person name="Otillar R.P."/>
            <person name="Terry A.Y."/>
            <person name="Boore J.L."/>
            <person name="Grigoriev I.V."/>
            <person name="Lindberg D.R."/>
            <person name="Seaver E.C."/>
            <person name="Weisblat D.A."/>
            <person name="Putnam N.H."/>
            <person name="Rokhsar D.S."/>
        </authorList>
    </citation>
    <scope>NUCLEOTIDE SEQUENCE</scope>
    <source>
        <strain evidence="3 5">I ESC-2004</strain>
    </source>
</reference>
<accession>R7UK50</accession>
<proteinExistence type="predicted"/>
<dbReference type="InterPro" id="IPR048325">
    <property type="entry name" value="ZSWIM3_N"/>
</dbReference>
<dbReference type="PROSITE" id="PS50966">
    <property type="entry name" value="ZF_SWIM"/>
    <property type="match status" value="1"/>
</dbReference>
<evidence type="ECO:0000313" key="5">
    <source>
        <dbReference type="Proteomes" id="UP000014760"/>
    </source>
</evidence>
<organism evidence="3">
    <name type="scientific">Capitella teleta</name>
    <name type="common">Polychaete worm</name>
    <dbReference type="NCBI Taxonomy" id="283909"/>
    <lineage>
        <taxon>Eukaryota</taxon>
        <taxon>Metazoa</taxon>
        <taxon>Spiralia</taxon>
        <taxon>Lophotrochozoa</taxon>
        <taxon>Annelida</taxon>
        <taxon>Polychaeta</taxon>
        <taxon>Sedentaria</taxon>
        <taxon>Scolecida</taxon>
        <taxon>Capitellidae</taxon>
        <taxon>Capitella</taxon>
    </lineage>
</organism>
<gene>
    <name evidence="3" type="ORF">CAPTEDRAFT_185827</name>
</gene>
<dbReference type="EnsemblMetazoa" id="CapteT185827">
    <property type="protein sequence ID" value="CapteP185827"/>
    <property type="gene ID" value="CapteG185827"/>
</dbReference>
<dbReference type="InterPro" id="IPR007527">
    <property type="entry name" value="Znf_SWIM"/>
</dbReference>
<keyword evidence="1" id="KW-0862">Zinc</keyword>
<dbReference type="HOGENOM" id="CLU_847957_0_0_1"/>
<dbReference type="EMBL" id="KB300556">
    <property type="protein sequence ID" value="ELU06550.1"/>
    <property type="molecule type" value="Genomic_DNA"/>
</dbReference>
<dbReference type="AlphaFoldDB" id="R7UK50"/>
<name>R7UK50_CAPTE</name>
<dbReference type="InterPro" id="IPR052579">
    <property type="entry name" value="Zinc_finger_SWIM"/>
</dbReference>
<evidence type="ECO:0000259" key="2">
    <source>
        <dbReference type="PROSITE" id="PS50966"/>
    </source>
</evidence>
<protein>
    <recommendedName>
        <fullName evidence="2">SWIM-type domain-containing protein</fullName>
    </recommendedName>
</protein>
<keyword evidence="1" id="KW-0479">Metal-binding</keyword>
<dbReference type="PANTHER" id="PTHR31569">
    <property type="entry name" value="SWIM-TYPE DOMAIN-CONTAINING PROTEIN"/>
    <property type="match status" value="1"/>
</dbReference>
<keyword evidence="5" id="KW-1185">Reference proteome</keyword>
<dbReference type="Proteomes" id="UP000014760">
    <property type="component" value="Unassembled WGS sequence"/>
</dbReference>
<reference evidence="5" key="1">
    <citation type="submission" date="2012-12" db="EMBL/GenBank/DDBJ databases">
        <authorList>
            <person name="Hellsten U."/>
            <person name="Grimwood J."/>
            <person name="Chapman J.A."/>
            <person name="Shapiro H."/>
            <person name="Aerts A."/>
            <person name="Otillar R.P."/>
            <person name="Terry A.Y."/>
            <person name="Boore J.L."/>
            <person name="Simakov O."/>
            <person name="Marletaz F."/>
            <person name="Cho S.-J."/>
            <person name="Edsinger-Gonzales E."/>
            <person name="Havlak P."/>
            <person name="Kuo D.-H."/>
            <person name="Larsson T."/>
            <person name="Lv J."/>
            <person name="Arendt D."/>
            <person name="Savage R."/>
            <person name="Osoegawa K."/>
            <person name="de Jong P."/>
            <person name="Lindberg D.R."/>
            <person name="Seaver E.C."/>
            <person name="Weisblat D.A."/>
            <person name="Putnam N.H."/>
            <person name="Grigoriev I.V."/>
            <person name="Rokhsar D.S."/>
        </authorList>
    </citation>
    <scope>NUCLEOTIDE SEQUENCE</scope>
    <source>
        <strain evidence="5">I ESC-2004</strain>
    </source>
</reference>
<feature type="domain" description="SWIM-type" evidence="2">
    <location>
        <begin position="219"/>
        <end position="251"/>
    </location>
</feature>
<evidence type="ECO:0000313" key="4">
    <source>
        <dbReference type="EnsemblMetazoa" id="CapteP185827"/>
    </source>
</evidence>
<reference evidence="4" key="3">
    <citation type="submission" date="2015-06" db="UniProtKB">
        <authorList>
            <consortium name="EnsemblMetazoa"/>
        </authorList>
    </citation>
    <scope>IDENTIFICATION</scope>
</reference>
<dbReference type="EMBL" id="AMQN01007383">
    <property type="status" value="NOT_ANNOTATED_CDS"/>
    <property type="molecule type" value="Genomic_DNA"/>
</dbReference>
<dbReference type="GO" id="GO:0008270">
    <property type="term" value="F:zinc ion binding"/>
    <property type="evidence" value="ECO:0007669"/>
    <property type="project" value="UniProtKB-KW"/>
</dbReference>
<dbReference type="PANTHER" id="PTHR31569:SF0">
    <property type="entry name" value="ZINC FINGER SWIM DOMAIN-CONTAINING PROTEIN 1"/>
    <property type="match status" value="1"/>
</dbReference>
<evidence type="ECO:0000256" key="1">
    <source>
        <dbReference type="PROSITE-ProRule" id="PRU00325"/>
    </source>
</evidence>
<evidence type="ECO:0000313" key="3">
    <source>
        <dbReference type="EMBL" id="ELU06550.1"/>
    </source>
</evidence>
<dbReference type="OrthoDB" id="5915810at2759"/>
<sequence length="328" mass="37511">MASFFPKEIPDTISLGATYRDYATFARKFEEYCKDTGYEFSTNSQTIESANKLIKNEEKHFAKRFKYISVQFVCKHKRRSERANKNTATLIGCPAMIRLSANRTKDVLEVTKFNDLHIHSANDPTLNTRTDYEEASETTQSTIDKHETVRDDGCRSLSPEKTFTPINIKETRKIIDTVAIGKAAKFAHKQLIHGALSKYRILSIVPGEIAEVTDGDEVYLLSEKLHTCSCVYNDMVHLPCSHIFAARQYMGSELFIESMIPEQYRKDYEPHYGTEGQSTEEKKLMASIELAGISNLMEYLEKEDVYQNLDKGLDELMYALLVGKKYVK</sequence>
<dbReference type="Pfam" id="PF21599">
    <property type="entry name" value="ZSWIM3_N"/>
    <property type="match status" value="1"/>
</dbReference>